<dbReference type="EC" id="6.3.2.10" evidence="10 11"/>
<protein>
    <recommendedName>
        <fullName evidence="10 11">UDP-N-acetylmuramoyl-tripeptide--D-alanyl-D-alanine ligase</fullName>
        <ecNumber evidence="10 11">6.3.2.10</ecNumber>
    </recommendedName>
    <alternativeName>
        <fullName evidence="10">D-alanyl-D-alanine-adding enzyme</fullName>
    </alternativeName>
</protein>
<proteinExistence type="inferred from homology"/>
<dbReference type="InterPro" id="IPR051046">
    <property type="entry name" value="MurCDEF_CellWall_CoF430Synth"/>
</dbReference>
<evidence type="ECO:0000256" key="10">
    <source>
        <dbReference type="HAMAP-Rule" id="MF_02019"/>
    </source>
</evidence>
<organism evidence="15 16">
    <name type="scientific">Candidatus Nitronereus thalassa</name>
    <dbReference type="NCBI Taxonomy" id="3020898"/>
    <lineage>
        <taxon>Bacteria</taxon>
        <taxon>Pseudomonadati</taxon>
        <taxon>Nitrospirota</taxon>
        <taxon>Nitrospiria</taxon>
        <taxon>Nitrospirales</taxon>
        <taxon>Nitrospiraceae</taxon>
        <taxon>Candidatus Nitronereus</taxon>
    </lineage>
</organism>
<dbReference type="SUPFAM" id="SSF63418">
    <property type="entry name" value="MurE/MurF N-terminal domain"/>
    <property type="match status" value="1"/>
</dbReference>
<comment type="subcellular location">
    <subcellularLocation>
        <location evidence="10 11">Cytoplasm</location>
    </subcellularLocation>
</comment>
<comment type="caution">
    <text evidence="15">The sequence shown here is derived from an EMBL/GenBank/DDBJ whole genome shotgun (WGS) entry which is preliminary data.</text>
</comment>
<gene>
    <name evidence="10" type="primary">murF</name>
    <name evidence="15" type="ORF">PPG34_13345</name>
</gene>
<comment type="similarity">
    <text evidence="10">Belongs to the MurCDEF family. MurF subfamily.</text>
</comment>
<feature type="domain" description="Mur ligase N-terminal catalytic" evidence="12">
    <location>
        <begin position="27"/>
        <end position="91"/>
    </location>
</feature>
<keyword evidence="7 10" id="KW-0573">Peptidoglycan synthesis</keyword>
<comment type="catalytic activity">
    <reaction evidence="10 11">
        <text>D-alanyl-D-alanine + UDP-N-acetyl-alpha-D-muramoyl-L-alanyl-gamma-D-glutamyl-meso-2,6-diaminopimelate + ATP = UDP-N-acetyl-alpha-D-muramoyl-L-alanyl-gamma-D-glutamyl-meso-2,6-diaminopimeloyl-D-alanyl-D-alanine + ADP + phosphate + H(+)</text>
        <dbReference type="Rhea" id="RHEA:28374"/>
        <dbReference type="ChEBI" id="CHEBI:15378"/>
        <dbReference type="ChEBI" id="CHEBI:30616"/>
        <dbReference type="ChEBI" id="CHEBI:43474"/>
        <dbReference type="ChEBI" id="CHEBI:57822"/>
        <dbReference type="ChEBI" id="CHEBI:61386"/>
        <dbReference type="ChEBI" id="CHEBI:83905"/>
        <dbReference type="ChEBI" id="CHEBI:456216"/>
        <dbReference type="EC" id="6.3.2.10"/>
    </reaction>
</comment>
<dbReference type="Gene3D" id="3.90.190.20">
    <property type="entry name" value="Mur ligase, C-terminal domain"/>
    <property type="match status" value="1"/>
</dbReference>
<dbReference type="InterPro" id="IPR000713">
    <property type="entry name" value="Mur_ligase_N"/>
</dbReference>
<keyword evidence="1 10" id="KW-0963">Cytoplasm</keyword>
<evidence type="ECO:0000256" key="6">
    <source>
        <dbReference type="ARBA" id="ARBA00022960"/>
    </source>
</evidence>
<feature type="domain" description="Mur ligase C-terminal" evidence="13">
    <location>
        <begin position="334"/>
        <end position="459"/>
    </location>
</feature>
<dbReference type="Gene3D" id="3.40.1190.10">
    <property type="entry name" value="Mur-like, catalytic domain"/>
    <property type="match status" value="1"/>
</dbReference>
<evidence type="ECO:0000256" key="2">
    <source>
        <dbReference type="ARBA" id="ARBA00022598"/>
    </source>
</evidence>
<evidence type="ECO:0000256" key="4">
    <source>
        <dbReference type="ARBA" id="ARBA00022741"/>
    </source>
</evidence>
<dbReference type="Pfam" id="PF01225">
    <property type="entry name" value="Mur_ligase"/>
    <property type="match status" value="1"/>
</dbReference>
<dbReference type="InterPro" id="IPR004101">
    <property type="entry name" value="Mur_ligase_C"/>
</dbReference>
<comment type="function">
    <text evidence="10 11">Involved in cell wall formation. Catalyzes the final step in the synthesis of UDP-N-acetylmuramoyl-pentapeptide, the precursor of murein.</text>
</comment>
<dbReference type="SUPFAM" id="SSF53623">
    <property type="entry name" value="MurD-like peptide ligases, catalytic domain"/>
    <property type="match status" value="1"/>
</dbReference>
<evidence type="ECO:0000256" key="1">
    <source>
        <dbReference type="ARBA" id="ARBA00022490"/>
    </source>
</evidence>
<evidence type="ECO:0000256" key="3">
    <source>
        <dbReference type="ARBA" id="ARBA00022618"/>
    </source>
</evidence>
<keyword evidence="5 10" id="KW-0067">ATP-binding</keyword>
<keyword evidence="4 10" id="KW-0547">Nucleotide-binding</keyword>
<keyword evidence="3 10" id="KW-0132">Cell division</keyword>
<dbReference type="NCBIfam" id="TIGR01143">
    <property type="entry name" value="murF"/>
    <property type="match status" value="1"/>
</dbReference>
<evidence type="ECO:0000256" key="5">
    <source>
        <dbReference type="ARBA" id="ARBA00022840"/>
    </source>
</evidence>
<feature type="binding site" evidence="10">
    <location>
        <begin position="125"/>
        <end position="131"/>
    </location>
    <ligand>
        <name>ATP</name>
        <dbReference type="ChEBI" id="CHEBI:30616"/>
    </ligand>
</feature>
<evidence type="ECO:0000259" key="12">
    <source>
        <dbReference type="Pfam" id="PF01225"/>
    </source>
</evidence>
<dbReference type="EMBL" id="JAQOUE010000001">
    <property type="protein sequence ID" value="MDT7043339.1"/>
    <property type="molecule type" value="Genomic_DNA"/>
</dbReference>
<evidence type="ECO:0000259" key="14">
    <source>
        <dbReference type="Pfam" id="PF08245"/>
    </source>
</evidence>
<dbReference type="InterPro" id="IPR013221">
    <property type="entry name" value="Mur_ligase_cen"/>
</dbReference>
<sequence>MASFSAEEILSATGGRLMAGSLQARVRRICTDSRKVREGDLFVALQGETFDGHQFVKHVVGLGAKGVMVREAHGKRALSVVKKASSSSDRNLPFVVGVRDTTRAYQDVASFHRKRFQIPVVAITGSNGKTTTKEMVASTLRERWTILKTEGNFNNRLGVPHTLLRLTKRHQVAVVEMGVDAEGQTSRLCEIAMPTIGVITNIGPDHLEFFGSVEGSARAKAELLTWLPHDGAVVLNADDHFYKFLQSQVRSREMSFGLSRSAHVWASHVQAKGACTMCRVHLRGKKHSHNLALNVHGHHNVANAMAAVAVGRILGLSMKHIASGLEKFRPAAMRSQIKSVHGLTIIEDCYNANPASMKAAITLLKELGRGRHTMAVVGDMLELGKGARAMHRDVGAFIADQGISSLFVCGDLGEEIARGAKLRGMKAASIFRAGTPTKAAALLKETAHPGAVILLKASRGMQLEKVLEGFSLKKNVINKRRRRKHD</sequence>
<evidence type="ECO:0000313" key="16">
    <source>
        <dbReference type="Proteomes" id="UP001250932"/>
    </source>
</evidence>
<dbReference type="SUPFAM" id="SSF53244">
    <property type="entry name" value="MurD-like peptide ligases, peptide-binding domain"/>
    <property type="match status" value="1"/>
</dbReference>
<evidence type="ECO:0000256" key="7">
    <source>
        <dbReference type="ARBA" id="ARBA00022984"/>
    </source>
</evidence>
<dbReference type="InterPro" id="IPR005863">
    <property type="entry name" value="UDP-N-AcMur_synth"/>
</dbReference>
<dbReference type="PANTHER" id="PTHR43024">
    <property type="entry name" value="UDP-N-ACETYLMURAMOYL-TRIPEPTIDE--D-ALANYL-D-ALANINE LIGASE"/>
    <property type="match status" value="1"/>
</dbReference>
<feature type="domain" description="Mur ligase central" evidence="14">
    <location>
        <begin position="123"/>
        <end position="310"/>
    </location>
</feature>
<dbReference type="RefSeq" id="WP_313833906.1">
    <property type="nucleotide sequence ID" value="NZ_JAQOUE010000001.1"/>
</dbReference>
<evidence type="ECO:0000256" key="8">
    <source>
        <dbReference type="ARBA" id="ARBA00023306"/>
    </source>
</evidence>
<accession>A0ABU3KAC5</accession>
<evidence type="ECO:0000313" key="15">
    <source>
        <dbReference type="EMBL" id="MDT7043339.1"/>
    </source>
</evidence>
<reference evidence="15 16" key="1">
    <citation type="journal article" date="2023" name="ISME J.">
        <title>Cultivation and genomic characterization of novel and ubiquitous marine nitrite-oxidizing bacteria from the Nitrospirales.</title>
        <authorList>
            <person name="Mueller A.J."/>
            <person name="Daebeler A."/>
            <person name="Herbold C.W."/>
            <person name="Kirkegaard R.H."/>
            <person name="Daims H."/>
        </authorList>
    </citation>
    <scope>NUCLEOTIDE SEQUENCE [LARGE SCALE GENOMIC DNA]</scope>
    <source>
        <strain evidence="15 16">EB</strain>
    </source>
</reference>
<comment type="pathway">
    <text evidence="10 11">Cell wall biogenesis; peptidoglycan biosynthesis.</text>
</comment>
<keyword evidence="6 10" id="KW-0133">Cell shape</keyword>
<keyword evidence="16" id="KW-1185">Reference proteome</keyword>
<dbReference type="GO" id="GO:0016874">
    <property type="term" value="F:ligase activity"/>
    <property type="evidence" value="ECO:0007669"/>
    <property type="project" value="UniProtKB-KW"/>
</dbReference>
<evidence type="ECO:0000259" key="13">
    <source>
        <dbReference type="Pfam" id="PF02875"/>
    </source>
</evidence>
<dbReference type="Gene3D" id="3.40.1390.10">
    <property type="entry name" value="MurE/MurF, N-terminal domain"/>
    <property type="match status" value="1"/>
</dbReference>
<dbReference type="HAMAP" id="MF_02019">
    <property type="entry name" value="MurF"/>
    <property type="match status" value="1"/>
</dbReference>
<dbReference type="PANTHER" id="PTHR43024:SF1">
    <property type="entry name" value="UDP-N-ACETYLMURAMOYL-TRIPEPTIDE--D-ALANYL-D-ALANINE LIGASE"/>
    <property type="match status" value="1"/>
</dbReference>
<dbReference type="InterPro" id="IPR036565">
    <property type="entry name" value="Mur-like_cat_sf"/>
</dbReference>
<dbReference type="InterPro" id="IPR035911">
    <property type="entry name" value="MurE/MurF_N"/>
</dbReference>
<keyword evidence="8 10" id="KW-0131">Cell cycle</keyword>
<evidence type="ECO:0000256" key="11">
    <source>
        <dbReference type="RuleBase" id="RU004136"/>
    </source>
</evidence>
<dbReference type="Proteomes" id="UP001250932">
    <property type="component" value="Unassembled WGS sequence"/>
</dbReference>
<keyword evidence="2 10" id="KW-0436">Ligase</keyword>
<dbReference type="InterPro" id="IPR036615">
    <property type="entry name" value="Mur_ligase_C_dom_sf"/>
</dbReference>
<evidence type="ECO:0000256" key="9">
    <source>
        <dbReference type="ARBA" id="ARBA00023316"/>
    </source>
</evidence>
<keyword evidence="9 10" id="KW-0961">Cell wall biogenesis/degradation</keyword>
<dbReference type="Pfam" id="PF02875">
    <property type="entry name" value="Mur_ligase_C"/>
    <property type="match status" value="1"/>
</dbReference>
<dbReference type="Pfam" id="PF08245">
    <property type="entry name" value="Mur_ligase_M"/>
    <property type="match status" value="1"/>
</dbReference>
<name>A0ABU3KAC5_9BACT</name>